<feature type="transmembrane region" description="Helical" evidence="1">
    <location>
        <begin position="81"/>
        <end position="101"/>
    </location>
</feature>
<dbReference type="EMBL" id="JARJCM010000030">
    <property type="protein sequence ID" value="KAJ7038659.1"/>
    <property type="molecule type" value="Genomic_DNA"/>
</dbReference>
<feature type="transmembrane region" description="Helical" evidence="1">
    <location>
        <begin position="316"/>
        <end position="338"/>
    </location>
</feature>
<dbReference type="EMBL" id="JARJCM010000199">
    <property type="protein sequence ID" value="KAJ7022942.1"/>
    <property type="molecule type" value="Genomic_DNA"/>
</dbReference>
<organism evidence="3 5">
    <name type="scientific">Mycena alexandri</name>
    <dbReference type="NCBI Taxonomy" id="1745969"/>
    <lineage>
        <taxon>Eukaryota</taxon>
        <taxon>Fungi</taxon>
        <taxon>Dikarya</taxon>
        <taxon>Basidiomycota</taxon>
        <taxon>Agaricomycotina</taxon>
        <taxon>Agaricomycetes</taxon>
        <taxon>Agaricomycetidae</taxon>
        <taxon>Agaricales</taxon>
        <taxon>Marasmiineae</taxon>
        <taxon>Mycenaceae</taxon>
        <taxon>Mycena</taxon>
    </lineage>
</organism>
<feature type="transmembrane region" description="Helical" evidence="1">
    <location>
        <begin position="195"/>
        <end position="213"/>
    </location>
</feature>
<evidence type="ECO:0000256" key="1">
    <source>
        <dbReference type="SAM" id="Phobius"/>
    </source>
</evidence>
<feature type="transmembrane region" description="Helical" evidence="1">
    <location>
        <begin position="345"/>
        <end position="367"/>
    </location>
</feature>
<evidence type="ECO:0000256" key="2">
    <source>
        <dbReference type="SAM" id="SignalP"/>
    </source>
</evidence>
<evidence type="ECO:0000313" key="5">
    <source>
        <dbReference type="Proteomes" id="UP001218188"/>
    </source>
</evidence>
<name>A0AAD6WRU0_9AGAR</name>
<evidence type="ECO:0000313" key="4">
    <source>
        <dbReference type="EMBL" id="KAJ7038659.1"/>
    </source>
</evidence>
<accession>A0AAD6WRU0</accession>
<reference evidence="3" key="1">
    <citation type="submission" date="2023-03" db="EMBL/GenBank/DDBJ databases">
        <title>Massive genome expansion in bonnet fungi (Mycena s.s.) driven by repeated elements and novel gene families across ecological guilds.</title>
        <authorList>
            <consortium name="Lawrence Berkeley National Laboratory"/>
            <person name="Harder C.B."/>
            <person name="Miyauchi S."/>
            <person name="Viragh M."/>
            <person name="Kuo A."/>
            <person name="Thoen E."/>
            <person name="Andreopoulos B."/>
            <person name="Lu D."/>
            <person name="Skrede I."/>
            <person name="Drula E."/>
            <person name="Henrissat B."/>
            <person name="Morin E."/>
            <person name="Kohler A."/>
            <person name="Barry K."/>
            <person name="LaButti K."/>
            <person name="Morin E."/>
            <person name="Salamov A."/>
            <person name="Lipzen A."/>
            <person name="Mereny Z."/>
            <person name="Hegedus B."/>
            <person name="Baldrian P."/>
            <person name="Stursova M."/>
            <person name="Weitz H."/>
            <person name="Taylor A."/>
            <person name="Grigoriev I.V."/>
            <person name="Nagy L.G."/>
            <person name="Martin F."/>
            <person name="Kauserud H."/>
        </authorList>
    </citation>
    <scope>NUCLEOTIDE SEQUENCE</scope>
    <source>
        <strain evidence="3">CBHHK200</strain>
    </source>
</reference>
<keyword evidence="1" id="KW-1133">Transmembrane helix</keyword>
<keyword evidence="1" id="KW-0812">Transmembrane</keyword>
<dbReference type="AlphaFoldDB" id="A0AAD6WRU0"/>
<dbReference type="PANTHER" id="PTHR35043:SF7">
    <property type="entry name" value="TRANSCRIPTION FACTOR DOMAIN-CONTAINING PROTEIN"/>
    <property type="match status" value="1"/>
</dbReference>
<comment type="caution">
    <text evidence="3">The sequence shown here is derived from an EMBL/GenBank/DDBJ whole genome shotgun (WGS) entry which is preliminary data.</text>
</comment>
<sequence>MLFWLFVVQILSQKISLCQGHTLDSRAPIDSCDDINNCRRLFDIVWGCLTTIFACTWVAVHPNLPPSNQGRLAVLGRRLGVMLIAVVAPEIMVAFAARQFMAARRFSREFHVSLTHGFFICMGGFVSRNGHHPITTKKRLQTSDYTFAIQQIEAQDITDKSNGDTLSKGVAFSQGLWFVAQCLARFFQHLPVTQLEVATLAFAVVNVLIWSLWWSKPLDVERPIVVGSAEELQDVEPIIPPVSLWDTFWAASSRGYISHLPLASTSLPTFWSVDWDEADPGDADISLYTEYLVGTVFGTIHCAAWNSYFPSVIEMWMWRSSSLLVVSIPAALGLSLAFERRSAGGGVIAAALGKIAKIVAVVSFWLYPPRPPVSHYNSLYIPSSPPARRVRRRGLEHLYPTPLALDRSSLNHRGGHFVILCEKRPVINM</sequence>
<proteinExistence type="predicted"/>
<keyword evidence="5" id="KW-1185">Reference proteome</keyword>
<feature type="signal peptide" evidence="2">
    <location>
        <begin position="1"/>
        <end position="20"/>
    </location>
</feature>
<feature type="transmembrane region" description="Helical" evidence="1">
    <location>
        <begin position="44"/>
        <end position="60"/>
    </location>
</feature>
<keyword evidence="2" id="KW-0732">Signal</keyword>
<gene>
    <name evidence="3" type="ORF">C8F04DRAFT_1011945</name>
    <name evidence="4" type="ORF">C8F04DRAFT_1034200</name>
</gene>
<protein>
    <submittedName>
        <fullName evidence="3">Uncharacterized protein</fullName>
    </submittedName>
</protein>
<dbReference type="Proteomes" id="UP001218188">
    <property type="component" value="Unassembled WGS sequence"/>
</dbReference>
<evidence type="ECO:0000313" key="3">
    <source>
        <dbReference type="EMBL" id="KAJ7022942.1"/>
    </source>
</evidence>
<dbReference type="PANTHER" id="PTHR35043">
    <property type="entry name" value="TRANSCRIPTION FACTOR DOMAIN-CONTAINING PROTEIN"/>
    <property type="match status" value="1"/>
</dbReference>
<keyword evidence="1" id="KW-0472">Membrane</keyword>
<feature type="chain" id="PRO_5042441769" evidence="2">
    <location>
        <begin position="21"/>
        <end position="429"/>
    </location>
</feature>